<dbReference type="EMBL" id="JBHULC010000039">
    <property type="protein sequence ID" value="MFD2524009.1"/>
    <property type="molecule type" value="Genomic_DNA"/>
</dbReference>
<sequence>MKNSQIFLLGFIAFSGCKSSEPAPIPVEKTEFTVQSIIGTSNGGILASRRGFFSLADGKAYSQTEAPAVSDKIDFAYNYHGGGCNTCRFFENVKNMSTRTYYVEAFSTHTDARIANVEAYNKMSVAAFDSLETSSDFDRMVKNYKIDFNQLSGSADVTNRTTDAATGRVFAFKDKNGRLGFFKIGNYTANVPTGNEATLTLSVKIKAQ</sequence>
<evidence type="ECO:0000313" key="2">
    <source>
        <dbReference type="Proteomes" id="UP001597510"/>
    </source>
</evidence>
<accession>A0ABW5JD68</accession>
<dbReference type="Proteomes" id="UP001597510">
    <property type="component" value="Unassembled WGS sequence"/>
</dbReference>
<reference evidence="2" key="1">
    <citation type="journal article" date="2019" name="Int. J. Syst. Evol. Microbiol.">
        <title>The Global Catalogue of Microorganisms (GCM) 10K type strain sequencing project: providing services to taxonomists for standard genome sequencing and annotation.</title>
        <authorList>
            <consortium name="The Broad Institute Genomics Platform"/>
            <consortium name="The Broad Institute Genome Sequencing Center for Infectious Disease"/>
            <person name="Wu L."/>
            <person name="Ma J."/>
        </authorList>
    </citation>
    <scope>NUCLEOTIDE SEQUENCE [LARGE SCALE GENOMIC DNA]</scope>
    <source>
        <strain evidence="2">KCTC 52344</strain>
    </source>
</reference>
<comment type="caution">
    <text evidence="1">The sequence shown here is derived from an EMBL/GenBank/DDBJ whole genome shotgun (WGS) entry which is preliminary data.</text>
</comment>
<organism evidence="1 2">
    <name type="scientific">Emticicia soli</name>
    <dbReference type="NCBI Taxonomy" id="2027878"/>
    <lineage>
        <taxon>Bacteria</taxon>
        <taxon>Pseudomonadati</taxon>
        <taxon>Bacteroidota</taxon>
        <taxon>Cytophagia</taxon>
        <taxon>Cytophagales</taxon>
        <taxon>Leadbetterellaceae</taxon>
        <taxon>Emticicia</taxon>
    </lineage>
</organism>
<dbReference type="PROSITE" id="PS51257">
    <property type="entry name" value="PROKAR_LIPOPROTEIN"/>
    <property type="match status" value="1"/>
</dbReference>
<evidence type="ECO:0008006" key="3">
    <source>
        <dbReference type="Google" id="ProtNLM"/>
    </source>
</evidence>
<proteinExistence type="predicted"/>
<evidence type="ECO:0000313" key="1">
    <source>
        <dbReference type="EMBL" id="MFD2524009.1"/>
    </source>
</evidence>
<gene>
    <name evidence="1" type="ORF">ACFSR2_24120</name>
</gene>
<name>A0ABW5JD68_9BACT</name>
<keyword evidence="2" id="KW-1185">Reference proteome</keyword>
<dbReference type="RefSeq" id="WP_340238671.1">
    <property type="nucleotide sequence ID" value="NZ_JBBEWC010000010.1"/>
</dbReference>
<protein>
    <recommendedName>
        <fullName evidence="3">DUF4163 domain-containing protein</fullName>
    </recommendedName>
</protein>